<dbReference type="Gene3D" id="3.40.30.10">
    <property type="entry name" value="Glutaredoxin"/>
    <property type="match status" value="1"/>
</dbReference>
<dbReference type="PANTHER" id="PTHR28071">
    <property type="entry name" value="REDOX PROTEIN FMP46, MITOCHONDRIAL-RELATED"/>
    <property type="match status" value="1"/>
</dbReference>
<evidence type="ECO:0000256" key="3">
    <source>
        <dbReference type="ARBA" id="ARBA00009734"/>
    </source>
</evidence>
<evidence type="ECO:0000313" key="9">
    <source>
        <dbReference type="Proteomes" id="UP000053095"/>
    </source>
</evidence>
<dbReference type="EMBL" id="DF933820">
    <property type="protein sequence ID" value="GAM37706.1"/>
    <property type="molecule type" value="Genomic_DNA"/>
</dbReference>
<comment type="similarity">
    <text evidence="3">Belongs to the FMP46 family.</text>
</comment>
<keyword evidence="9" id="KW-1185">Reference proteome</keyword>
<evidence type="ECO:0000256" key="4">
    <source>
        <dbReference type="ARBA" id="ARBA00022946"/>
    </source>
</evidence>
<dbReference type="InterPro" id="IPR036249">
    <property type="entry name" value="Thioredoxin-like_sf"/>
</dbReference>
<proteinExistence type="inferred from homology"/>
<evidence type="ECO:0000256" key="7">
    <source>
        <dbReference type="SAM" id="MobiDB-lite"/>
    </source>
</evidence>
<dbReference type="SUPFAM" id="SSF52833">
    <property type="entry name" value="Thioredoxin-like"/>
    <property type="match status" value="1"/>
</dbReference>
<dbReference type="Proteomes" id="UP000053095">
    <property type="component" value="Unassembled WGS sequence"/>
</dbReference>
<comment type="function">
    <text evidence="1">Putative mitochondrial redox protein which could be involved in the reduction of small toxic molecules.</text>
</comment>
<dbReference type="AlphaFoldDB" id="A0A6V8H8M6"/>
<evidence type="ECO:0000256" key="1">
    <source>
        <dbReference type="ARBA" id="ARBA00002963"/>
    </source>
</evidence>
<evidence type="ECO:0000256" key="6">
    <source>
        <dbReference type="ARBA" id="ARBA00023128"/>
    </source>
</evidence>
<comment type="caution">
    <text evidence="8">The sequence shown here is derived from an EMBL/GenBank/DDBJ whole genome shotgun (WGS) entry which is preliminary data.</text>
</comment>
<keyword evidence="5" id="KW-0560">Oxidoreductase</keyword>
<feature type="region of interest" description="Disordered" evidence="7">
    <location>
        <begin position="40"/>
        <end position="63"/>
    </location>
</feature>
<evidence type="ECO:0000256" key="2">
    <source>
        <dbReference type="ARBA" id="ARBA00004173"/>
    </source>
</evidence>
<dbReference type="Pfam" id="PF07955">
    <property type="entry name" value="DUF1687"/>
    <property type="match status" value="1"/>
</dbReference>
<dbReference type="PANTHER" id="PTHR28071:SF1">
    <property type="entry name" value="REDOX PROTEIN FMP46, MITOCHONDRIAL-RELATED"/>
    <property type="match status" value="1"/>
</dbReference>
<name>A0A6V8H8M6_TALPI</name>
<protein>
    <submittedName>
        <fullName evidence="8">Uncharacterized protein</fullName>
    </submittedName>
</protein>
<evidence type="ECO:0000313" key="8">
    <source>
        <dbReference type="EMBL" id="GAM37706.1"/>
    </source>
</evidence>
<organism evidence="8 9">
    <name type="scientific">Talaromyces pinophilus</name>
    <name type="common">Penicillium pinophilum</name>
    <dbReference type="NCBI Taxonomy" id="128442"/>
    <lineage>
        <taxon>Eukaryota</taxon>
        <taxon>Fungi</taxon>
        <taxon>Dikarya</taxon>
        <taxon>Ascomycota</taxon>
        <taxon>Pezizomycotina</taxon>
        <taxon>Eurotiomycetes</taxon>
        <taxon>Eurotiomycetidae</taxon>
        <taxon>Eurotiales</taxon>
        <taxon>Trichocomaceae</taxon>
        <taxon>Talaromyces</taxon>
        <taxon>Talaromyces sect. Talaromyces</taxon>
    </lineage>
</organism>
<dbReference type="InterPro" id="IPR012882">
    <property type="entry name" value="Fmp46"/>
</dbReference>
<keyword evidence="6" id="KW-0496">Mitochondrion</keyword>
<keyword evidence="4" id="KW-0809">Transit peptide</keyword>
<comment type="subcellular location">
    <subcellularLocation>
        <location evidence="2">Mitochondrion</location>
    </subcellularLocation>
</comment>
<sequence length="153" mass="16138">MFRIHKTLDIITLFHKPSLPSSTRVLNLLRTASANASEAANATLDQASDTTPTPSGSGSSVADGALRDDFEIEVTESLPTPDQLSTIIDYLGSKGVKAGAVVQGAASKDDALKKLSESGFARPIVVDWSNGKAVIGDNESEILRLLRKGDESI</sequence>
<dbReference type="GO" id="GO:0005739">
    <property type="term" value="C:mitochondrion"/>
    <property type="evidence" value="ECO:0007669"/>
    <property type="project" value="UniProtKB-SubCell"/>
</dbReference>
<gene>
    <name evidence="8" type="ORF">TCE0_024r07833</name>
</gene>
<evidence type="ECO:0000256" key="5">
    <source>
        <dbReference type="ARBA" id="ARBA00023002"/>
    </source>
</evidence>
<feature type="compositionally biased region" description="Low complexity" evidence="7">
    <location>
        <begin position="50"/>
        <end position="60"/>
    </location>
</feature>
<dbReference type="GO" id="GO:0016491">
    <property type="term" value="F:oxidoreductase activity"/>
    <property type="evidence" value="ECO:0007669"/>
    <property type="project" value="UniProtKB-KW"/>
</dbReference>
<accession>A0A6V8H8M6</accession>
<reference evidence="9" key="1">
    <citation type="journal article" date="2015" name="Genome Announc.">
        <title>Draft genome sequence of Talaromyces cellulolyticus strain Y-94, a source of lignocellulosic biomass-degrading enzymes.</title>
        <authorList>
            <person name="Fujii T."/>
            <person name="Koike H."/>
            <person name="Sawayama S."/>
            <person name="Yano S."/>
            <person name="Inoue H."/>
        </authorList>
    </citation>
    <scope>NUCLEOTIDE SEQUENCE [LARGE SCALE GENOMIC DNA]</scope>
    <source>
        <strain evidence="9">Y-94</strain>
    </source>
</reference>